<evidence type="ECO:0000256" key="6">
    <source>
        <dbReference type="ARBA" id="ARBA00048864"/>
    </source>
</evidence>
<dbReference type="SUPFAM" id="SSF69000">
    <property type="entry name" value="FAD-dependent thiol oxidase"/>
    <property type="match status" value="1"/>
</dbReference>
<name>A0A5K0U8F7_9VIRU</name>
<reference evidence="9 10" key="1">
    <citation type="submission" date="2018-10" db="EMBL/GenBank/DDBJ databases">
        <authorList>
            <consortium name="IHU Genomes"/>
        </authorList>
    </citation>
    <scope>NUCLEOTIDE SEQUENCE [LARGE SCALE GENOMIC DNA]</scope>
    <source>
        <strain evidence="9 10">A1</strain>
    </source>
</reference>
<dbReference type="EMBL" id="UPSH01000001">
    <property type="protein sequence ID" value="VBB17801.1"/>
    <property type="molecule type" value="Genomic_DNA"/>
</dbReference>
<dbReference type="Gene3D" id="1.20.120.1250">
    <property type="entry name" value="Sulfhydryl oxidase R596, ORFan domain"/>
    <property type="match status" value="1"/>
</dbReference>
<sequence length="289" mass="33597">MDNNNSQSGTTLLKEHNNESKCVHIDPEELRMAPFKTNDPTNPDANNGLITSIWGPHEWESFHSKTFGYPIKPTDEQKYDYMNYFINLGKVLPCEYCRLSYQKFINEGDTMLDMSVMESRETLTKWAMRLHNRVNKKLGVDYGDTYEELCYKYESYRARCSKSSKGCIMPLSMKAKSFQKADIHRAPIIDKKYSFGLIGYARSQGLQNYEEFLNYYSSLTRNSEEWSERDCTARRIIKFMRKNGVSSLTKEGLPSVHEMVLISMMSSTLESEKLDEILQKVTSNNLYQI</sequence>
<keyword evidence="2 7" id="KW-0285">Flavoprotein</keyword>
<dbReference type="GO" id="GO:0050660">
    <property type="term" value="F:flavin adenine dinucleotide binding"/>
    <property type="evidence" value="ECO:0007669"/>
    <property type="project" value="TreeGrafter"/>
</dbReference>
<organism evidence="9 10">
    <name type="scientific">Yasminevirus sp. GU-2018</name>
    <dbReference type="NCBI Taxonomy" id="2420051"/>
    <lineage>
        <taxon>Viruses</taxon>
        <taxon>Varidnaviria</taxon>
        <taxon>Bamfordvirae</taxon>
        <taxon>Nucleocytoviricota</taxon>
        <taxon>Megaviricetes</taxon>
        <taxon>Imitervirales</taxon>
        <taxon>Mimiviridae</taxon>
        <taxon>Klosneuvirinae</taxon>
        <taxon>Yasminevirus</taxon>
        <taxon>Yasminevirus saudimassiliense</taxon>
    </lineage>
</organism>
<dbReference type="PANTHER" id="PTHR12645">
    <property type="entry name" value="ALR/ERV"/>
    <property type="match status" value="1"/>
</dbReference>
<dbReference type="EC" id="1.8.3.2" evidence="7"/>
<dbReference type="Proteomes" id="UP000594342">
    <property type="component" value="Unassembled WGS sequence"/>
</dbReference>
<dbReference type="GO" id="GO:0016971">
    <property type="term" value="F:flavin-dependent sulfhydryl oxidase activity"/>
    <property type="evidence" value="ECO:0007669"/>
    <property type="project" value="InterPro"/>
</dbReference>
<evidence type="ECO:0000256" key="5">
    <source>
        <dbReference type="ARBA" id="ARBA00023157"/>
    </source>
</evidence>
<keyword evidence="3 7" id="KW-0274">FAD</keyword>
<protein>
    <recommendedName>
        <fullName evidence="7">Sulfhydryl oxidase</fullName>
        <ecNumber evidence="7">1.8.3.2</ecNumber>
    </recommendedName>
</protein>
<evidence type="ECO:0000256" key="4">
    <source>
        <dbReference type="ARBA" id="ARBA00023002"/>
    </source>
</evidence>
<evidence type="ECO:0000313" key="10">
    <source>
        <dbReference type="Proteomes" id="UP000594342"/>
    </source>
</evidence>
<feature type="domain" description="ERV/ALR sulfhydryl oxidase" evidence="8">
    <location>
        <begin position="47"/>
        <end position="153"/>
    </location>
</feature>
<dbReference type="Gene3D" id="1.20.120.310">
    <property type="entry name" value="ERV/ALR sulfhydryl oxidase domain"/>
    <property type="match status" value="1"/>
</dbReference>
<dbReference type="InterPro" id="IPR036774">
    <property type="entry name" value="ERV/ALR_sulphydryl_oxid_sf"/>
</dbReference>
<evidence type="ECO:0000259" key="8">
    <source>
        <dbReference type="PROSITE" id="PS51324"/>
    </source>
</evidence>
<comment type="caution">
    <text evidence="9">The sequence shown here is derived from an EMBL/GenBank/DDBJ whole genome shotgun (WGS) entry which is preliminary data.</text>
</comment>
<keyword evidence="10" id="KW-1185">Reference proteome</keyword>
<dbReference type="InterPro" id="IPR017905">
    <property type="entry name" value="ERV/ALR_sulphydryl_oxidase"/>
</dbReference>
<accession>A0A5K0U8F7</accession>
<comment type="catalytic activity">
    <reaction evidence="6 7">
        <text>2 R'C(R)SH + O2 = R'C(R)S-S(R)CR' + H2O2</text>
        <dbReference type="Rhea" id="RHEA:17357"/>
        <dbReference type="ChEBI" id="CHEBI:15379"/>
        <dbReference type="ChEBI" id="CHEBI:16240"/>
        <dbReference type="ChEBI" id="CHEBI:16520"/>
        <dbReference type="ChEBI" id="CHEBI:17412"/>
        <dbReference type="EC" id="1.8.3.2"/>
    </reaction>
</comment>
<dbReference type="PANTHER" id="PTHR12645:SF0">
    <property type="entry name" value="FAD-LINKED SULFHYDRYL OXIDASE ALR"/>
    <property type="match status" value="1"/>
</dbReference>
<evidence type="ECO:0000256" key="3">
    <source>
        <dbReference type="ARBA" id="ARBA00022827"/>
    </source>
</evidence>
<proteinExistence type="predicted"/>
<keyword evidence="5" id="KW-1015">Disulfide bond</keyword>
<comment type="cofactor">
    <cofactor evidence="1 7">
        <name>FAD</name>
        <dbReference type="ChEBI" id="CHEBI:57692"/>
    </cofactor>
</comment>
<evidence type="ECO:0000256" key="2">
    <source>
        <dbReference type="ARBA" id="ARBA00022630"/>
    </source>
</evidence>
<evidence type="ECO:0000313" key="9">
    <source>
        <dbReference type="EMBL" id="VBB17801.1"/>
    </source>
</evidence>
<dbReference type="InterPro" id="IPR039799">
    <property type="entry name" value="ALR/ERV"/>
</dbReference>
<dbReference type="PROSITE" id="PS51324">
    <property type="entry name" value="ERV_ALR"/>
    <property type="match status" value="1"/>
</dbReference>
<gene>
    <name evidence="9" type="ORF">YASMINEVIRUS_264</name>
</gene>
<evidence type="ECO:0000256" key="7">
    <source>
        <dbReference type="RuleBase" id="RU371123"/>
    </source>
</evidence>
<evidence type="ECO:0000256" key="1">
    <source>
        <dbReference type="ARBA" id="ARBA00001974"/>
    </source>
</evidence>
<dbReference type="Pfam" id="PF04777">
    <property type="entry name" value="Evr1_Alr"/>
    <property type="match status" value="1"/>
</dbReference>
<keyword evidence="4 7" id="KW-0560">Oxidoreductase</keyword>